<feature type="transmembrane region" description="Helical" evidence="1">
    <location>
        <begin position="144"/>
        <end position="165"/>
    </location>
</feature>
<dbReference type="EMBL" id="NMUH01009599">
    <property type="protein sequence ID" value="MQM20222.1"/>
    <property type="molecule type" value="Genomic_DNA"/>
</dbReference>
<evidence type="ECO:0000313" key="3">
    <source>
        <dbReference type="Proteomes" id="UP000652761"/>
    </source>
</evidence>
<feature type="transmembrane region" description="Helical" evidence="1">
    <location>
        <begin position="415"/>
        <end position="433"/>
    </location>
</feature>
<dbReference type="Proteomes" id="UP000652761">
    <property type="component" value="Unassembled WGS sequence"/>
</dbReference>
<gene>
    <name evidence="2" type="ORF">Taro_053238</name>
</gene>
<sequence>MAPACVASQPCGMSTIRGGSACGPSTLWRSEVAVLELGARRRKSLVLDGLRRQLWRRVLSAAVRAERCVRLPYMIRARVAGCSCCCAVCVVSVVARCVRAEVVQLALDSLAVSLVCALLCAVLCLVGVVAWAKQCWLVLSSGEVLPESFSVLCSFLVAVALPSWLSEGFSQDYFTLISTVAVLPQSLRCDVGLVGAFCEFSRSGALVVLVEVLPGPACVASAVLLAVVSSLMVCVGSHFRVSRLRWWDCMSPWLGWAGAGVACCALSSLWFLHEVFGQHRVLVLECFGFVPFGALVHCVVSWVALGACDSTLCCAVCLIVALSVVRQALVVACVQSLLSVRPVTVRPIGLLVLDHMVCQRWEVFGIGLTSDVFRVAAAVCHVVECVTSRFCGSACVQCPRRTTRKGGPSRSGCRGLKVLAGYPFLLSLLFFPFPSSPAMGRLPSGDPSVEWPTSSCRAASWSEEEVAVRREGPSWVRFFVRAFTEVIAWPCLVFVGIVGLALCGPVLLVVSASVFSRFRGLVLGCQSVMAPACVASRPCGMSTVRGGSACGPSTLWRSEVAVLEVRRRSHLVVPWSRKVCRGLLPLCVCLTPSGSAGVVCVARPRLVFVALRWTGNPYWALFARLTPLLPSARGSSSRELSVGWVVEVAVAPCVVSSSES</sequence>
<keyword evidence="3" id="KW-1185">Reference proteome</keyword>
<evidence type="ECO:0000313" key="2">
    <source>
        <dbReference type="EMBL" id="MQM20222.1"/>
    </source>
</evidence>
<feature type="transmembrane region" description="Helical" evidence="1">
    <location>
        <begin position="292"/>
        <end position="325"/>
    </location>
</feature>
<name>A0A843XM10_COLES</name>
<feature type="transmembrane region" description="Helical" evidence="1">
    <location>
        <begin position="219"/>
        <end position="241"/>
    </location>
</feature>
<feature type="transmembrane region" description="Helical" evidence="1">
    <location>
        <begin position="487"/>
        <end position="510"/>
    </location>
</feature>
<feature type="transmembrane region" description="Helical" evidence="1">
    <location>
        <begin position="110"/>
        <end position="132"/>
    </location>
</feature>
<proteinExistence type="predicted"/>
<keyword evidence="1" id="KW-0812">Transmembrane</keyword>
<keyword evidence="1" id="KW-1133">Transmembrane helix</keyword>
<evidence type="ECO:0000256" key="1">
    <source>
        <dbReference type="SAM" id="Phobius"/>
    </source>
</evidence>
<comment type="caution">
    <text evidence="2">The sequence shown here is derived from an EMBL/GenBank/DDBJ whole genome shotgun (WGS) entry which is preliminary data.</text>
</comment>
<feature type="transmembrane region" description="Helical" evidence="1">
    <location>
        <begin position="79"/>
        <end position="98"/>
    </location>
</feature>
<dbReference type="AlphaFoldDB" id="A0A843XM10"/>
<feature type="transmembrane region" description="Helical" evidence="1">
    <location>
        <begin position="253"/>
        <end position="272"/>
    </location>
</feature>
<protein>
    <submittedName>
        <fullName evidence="2">Uncharacterized protein</fullName>
    </submittedName>
</protein>
<reference evidence="2" key="1">
    <citation type="submission" date="2017-07" db="EMBL/GenBank/DDBJ databases">
        <title>Taro Niue Genome Assembly and Annotation.</title>
        <authorList>
            <person name="Atibalentja N."/>
            <person name="Keating K."/>
            <person name="Fields C.J."/>
        </authorList>
    </citation>
    <scope>NUCLEOTIDE SEQUENCE</scope>
    <source>
        <strain evidence="2">Niue_2</strain>
        <tissue evidence="2">Leaf</tissue>
    </source>
</reference>
<organism evidence="2 3">
    <name type="scientific">Colocasia esculenta</name>
    <name type="common">Wild taro</name>
    <name type="synonym">Arum esculentum</name>
    <dbReference type="NCBI Taxonomy" id="4460"/>
    <lineage>
        <taxon>Eukaryota</taxon>
        <taxon>Viridiplantae</taxon>
        <taxon>Streptophyta</taxon>
        <taxon>Embryophyta</taxon>
        <taxon>Tracheophyta</taxon>
        <taxon>Spermatophyta</taxon>
        <taxon>Magnoliopsida</taxon>
        <taxon>Liliopsida</taxon>
        <taxon>Araceae</taxon>
        <taxon>Aroideae</taxon>
        <taxon>Colocasieae</taxon>
        <taxon>Colocasia</taxon>
    </lineage>
</organism>
<keyword evidence="1" id="KW-0472">Membrane</keyword>
<accession>A0A843XM10</accession>